<feature type="compositionally biased region" description="Basic and acidic residues" evidence="1">
    <location>
        <begin position="37"/>
        <end position="50"/>
    </location>
</feature>
<dbReference type="Gene3D" id="2.70.98.70">
    <property type="match status" value="1"/>
</dbReference>
<protein>
    <submittedName>
        <fullName evidence="2">Uncharacterized protein</fullName>
    </submittedName>
</protein>
<accession>A0ABT6TNF0</accession>
<evidence type="ECO:0000313" key="2">
    <source>
        <dbReference type="EMBL" id="MDI4647783.1"/>
    </source>
</evidence>
<organism evidence="2 3">
    <name type="scientific">Cohnella hashimotonis</name>
    <dbReference type="NCBI Taxonomy" id="2826895"/>
    <lineage>
        <taxon>Bacteria</taxon>
        <taxon>Bacillati</taxon>
        <taxon>Bacillota</taxon>
        <taxon>Bacilli</taxon>
        <taxon>Bacillales</taxon>
        <taxon>Paenibacillaceae</taxon>
        <taxon>Cohnella</taxon>
    </lineage>
</organism>
<comment type="caution">
    <text evidence="2">The sequence shown here is derived from an EMBL/GenBank/DDBJ whole genome shotgun (WGS) entry which is preliminary data.</text>
</comment>
<dbReference type="Proteomes" id="UP001161691">
    <property type="component" value="Unassembled WGS sequence"/>
</dbReference>
<name>A0ABT6TNF0_9BACL</name>
<dbReference type="RefSeq" id="WP_282910530.1">
    <property type="nucleotide sequence ID" value="NZ_JAGRPV010000001.1"/>
</dbReference>
<gene>
    <name evidence="2" type="ORF">KB449_22715</name>
</gene>
<reference evidence="2" key="1">
    <citation type="submission" date="2023-04" db="EMBL/GenBank/DDBJ databases">
        <title>Comparative genomic analysis of Cohnella hashimotonis sp. nov., isolated from the International Space Station.</title>
        <authorList>
            <person name="Venkateswaran K."/>
            <person name="Simpson A."/>
        </authorList>
    </citation>
    <scope>NUCLEOTIDE SEQUENCE</scope>
    <source>
        <strain evidence="2">F6_2S_P_1</strain>
    </source>
</reference>
<feature type="region of interest" description="Disordered" evidence="1">
    <location>
        <begin position="34"/>
        <end position="58"/>
    </location>
</feature>
<evidence type="ECO:0000256" key="1">
    <source>
        <dbReference type="SAM" id="MobiDB-lite"/>
    </source>
</evidence>
<proteinExistence type="predicted"/>
<dbReference type="EMBL" id="JAGRPV010000001">
    <property type="protein sequence ID" value="MDI4647783.1"/>
    <property type="molecule type" value="Genomic_DNA"/>
</dbReference>
<evidence type="ECO:0000313" key="3">
    <source>
        <dbReference type="Proteomes" id="UP001161691"/>
    </source>
</evidence>
<keyword evidence="3" id="KW-1185">Reference proteome</keyword>
<sequence>MEFTSYRGRLEGVPIPFRSEMRFLMETSAGVPNRIGKRNEKPPVRAEPRAWTEAADPDGVSAELKRNGIRMFRTEAAAQYGTPIVRAERTWIVFAPHAFFIVDRIEAVKPVRTESTFLFGADGDRVAVKTAAETKLVIRSGGAGMKFFQVLSVSGDEANECRLSRGHDSERDPEAETGPQLCRYTSELYRCSHTVVYAAALDDTEAVRKWHIVLLAARHFYVEPPAKDGGCALELAEDEALIVSDRSAGKAYRIDRDGRLSVV</sequence>